<dbReference type="EMBL" id="WRXO01000002">
    <property type="protein sequence ID" value="MVT41195.1"/>
    <property type="molecule type" value="Genomic_DNA"/>
</dbReference>
<accession>A0A6N8J7F0</accession>
<dbReference type="Proteomes" id="UP000468388">
    <property type="component" value="Unassembled WGS sequence"/>
</dbReference>
<dbReference type="Gene3D" id="3.40.50.150">
    <property type="entry name" value="Vaccinia Virus protein VP39"/>
    <property type="match status" value="1"/>
</dbReference>
<gene>
    <name evidence="1" type="ORF">GO495_11430</name>
</gene>
<dbReference type="SUPFAM" id="SSF53335">
    <property type="entry name" value="S-adenosyl-L-methionine-dependent methyltransferases"/>
    <property type="match status" value="1"/>
</dbReference>
<evidence type="ECO:0000313" key="1">
    <source>
        <dbReference type="EMBL" id="MVT41195.1"/>
    </source>
</evidence>
<dbReference type="OrthoDB" id="1442552at2"/>
<protein>
    <recommendedName>
        <fullName evidence="3">Class I SAM-dependent methyltransferase</fullName>
    </recommendedName>
</protein>
<proteinExistence type="predicted"/>
<dbReference type="AlphaFoldDB" id="A0A6N8J7F0"/>
<name>A0A6N8J7F0_9BACT</name>
<organism evidence="1 2">
    <name type="scientific">Chitinophaga oryziterrae</name>
    <dbReference type="NCBI Taxonomy" id="1031224"/>
    <lineage>
        <taxon>Bacteria</taxon>
        <taxon>Pseudomonadati</taxon>
        <taxon>Bacteroidota</taxon>
        <taxon>Chitinophagia</taxon>
        <taxon>Chitinophagales</taxon>
        <taxon>Chitinophagaceae</taxon>
        <taxon>Chitinophaga</taxon>
    </lineage>
</organism>
<dbReference type="RefSeq" id="WP_157299803.1">
    <property type="nucleotide sequence ID" value="NZ_BAAAZB010000007.1"/>
</dbReference>
<dbReference type="InterPro" id="IPR029063">
    <property type="entry name" value="SAM-dependent_MTases_sf"/>
</dbReference>
<evidence type="ECO:0000313" key="2">
    <source>
        <dbReference type="Proteomes" id="UP000468388"/>
    </source>
</evidence>
<reference evidence="1 2" key="1">
    <citation type="submission" date="2019-12" db="EMBL/GenBank/DDBJ databases">
        <title>The draft genomic sequence of strain Chitinophaga oryziterrae JCM 16595.</title>
        <authorList>
            <person name="Zhang X."/>
        </authorList>
    </citation>
    <scope>NUCLEOTIDE SEQUENCE [LARGE SCALE GENOMIC DNA]</scope>
    <source>
        <strain evidence="1 2">JCM 16595</strain>
    </source>
</reference>
<sequence length="282" mass="32395">MERNYNTISPSAMSLLLMKGMTPIPYARQAAELMSYPEQYIPDYDRKEFIFWARLAHFENRYASIDQLLEDIPAKNILELSSGFSFRGLDAVKKRDVYYIDTDLPDLISTKINFVTTLQQGDFETKGTLETLPLNALDEEQFTSIVNRFPPGELVIVNEGLLMYLGDEEKKKLLGIIHKVLKERGGYWITADIYLKGKLKIKLDDKLQQFFDQHRIEDNKFDSFEAAEAFFNEAGFVIDKVAEPDPTKTTALEYLLKTATPEQLAEGRKIGKISATWRLKVK</sequence>
<evidence type="ECO:0008006" key="3">
    <source>
        <dbReference type="Google" id="ProtNLM"/>
    </source>
</evidence>
<comment type="caution">
    <text evidence="1">The sequence shown here is derived from an EMBL/GenBank/DDBJ whole genome shotgun (WGS) entry which is preliminary data.</text>
</comment>
<keyword evidence="2" id="KW-1185">Reference proteome</keyword>